<gene>
    <name evidence="3" type="ORF">PSON_ATCC_30995.1.T1740020</name>
</gene>
<feature type="compositionally biased region" description="Low complexity" evidence="1">
    <location>
        <begin position="946"/>
        <end position="962"/>
    </location>
</feature>
<dbReference type="Proteomes" id="UP000692954">
    <property type="component" value="Unassembled WGS sequence"/>
</dbReference>
<dbReference type="GO" id="GO:0005524">
    <property type="term" value="F:ATP binding"/>
    <property type="evidence" value="ECO:0007669"/>
    <property type="project" value="InterPro"/>
</dbReference>
<evidence type="ECO:0000256" key="1">
    <source>
        <dbReference type="SAM" id="MobiDB-lite"/>
    </source>
</evidence>
<dbReference type="AlphaFoldDB" id="A0A8S1RJQ1"/>
<keyword evidence="4" id="KW-1185">Reference proteome</keyword>
<dbReference type="PANTHER" id="PTHR24362">
    <property type="entry name" value="SERINE/THREONINE-PROTEIN KINASE NEK"/>
    <property type="match status" value="1"/>
</dbReference>
<dbReference type="InterPro" id="IPR008271">
    <property type="entry name" value="Ser/Thr_kinase_AS"/>
</dbReference>
<evidence type="ECO:0000313" key="4">
    <source>
        <dbReference type="Proteomes" id="UP000692954"/>
    </source>
</evidence>
<dbReference type="InterPro" id="IPR000719">
    <property type="entry name" value="Prot_kinase_dom"/>
</dbReference>
<organism evidence="3 4">
    <name type="scientific">Paramecium sonneborni</name>
    <dbReference type="NCBI Taxonomy" id="65129"/>
    <lineage>
        <taxon>Eukaryota</taxon>
        <taxon>Sar</taxon>
        <taxon>Alveolata</taxon>
        <taxon>Ciliophora</taxon>
        <taxon>Intramacronucleata</taxon>
        <taxon>Oligohymenophorea</taxon>
        <taxon>Peniculida</taxon>
        <taxon>Parameciidae</taxon>
        <taxon>Paramecium</taxon>
    </lineage>
</organism>
<dbReference type="PROSITE" id="PS50011">
    <property type="entry name" value="PROTEIN_KINASE_DOM"/>
    <property type="match status" value="1"/>
</dbReference>
<dbReference type="OrthoDB" id="4062651at2759"/>
<comment type="caution">
    <text evidence="3">The sequence shown here is derived from an EMBL/GenBank/DDBJ whole genome shotgun (WGS) entry which is preliminary data.</text>
</comment>
<reference evidence="3" key="1">
    <citation type="submission" date="2021-01" db="EMBL/GenBank/DDBJ databases">
        <authorList>
            <consortium name="Genoscope - CEA"/>
            <person name="William W."/>
        </authorList>
    </citation>
    <scope>NUCLEOTIDE SEQUENCE</scope>
</reference>
<evidence type="ECO:0000259" key="2">
    <source>
        <dbReference type="PROSITE" id="PS50011"/>
    </source>
</evidence>
<accession>A0A8S1RJQ1</accession>
<sequence length="1151" mass="134906">MLPGEYKYLSIIAKTWNEVYLAENVISKHKCCIKQVLIDAFLREKFQLEIQILQKIKANPHPNIIAFEDSFYYEKITTQDKSITFGCIVMELGITNLFQYIKSKKQSDPDFRFQEQDVANFYLTMIKAHQHLQEMKIAHRDIKPENIILVNDENLNFKVCDVGFGTEIIDEESRSRTIGGTIGYQSPEIYTAFKRRKPQAKYNPYKSDVFSLGLVFLLFGTTQSMNKQQREELFDDERKLSHYLKEQRKKIKETYPRIKGIAKILKLMLEITPEERYDFIQLNEIIHERQYLEVKQPAKINHKQLKSITQFDDFQLDIKNKEDVQLDLNGMQNKSQEEQLKFLEAITQQVKNFQMITLQIKLEMSHLNVRTVAPLEKLLSRALNLKELSLQLWNNKLGNLGLLMLSKQIMKMVDLKKLTLEVSNNMLSDQGINNSLTLLEGLKQMEELRLDFGLNHLPMECSEIFFTVICGMPKLKKLDLNLESNYMNQVLSKMVNQSLKKLPNLNHLTINFSNNPMHNEGLYELGESISELEYCELILWGCQIKDMGMEEFAKGLQKCEKLKQLNLTLWNNQITKKGCEALGHALLKLPKLNILIIDLSKNKIEDDGVRFLAKSIHEMQQQIRELKLWIENVFCSSYGLRYVNRLLTTQKKLRSINLNLRSNQIELNGMELLYNCFGEAVQLEEIKLILDHNPLTDQGVDTLFKGLQNLRKLQKLIISLENVQATGGPISVMLQSIKLWPELKDMHVNFLKNQTDYADEMNLKNRLLEVQSQAKVNIELKAVEYEYRTNNSIFEGQMLEYEKEKIEINKCSIKRIQKKEDQQQWFQKYLSFYQSRTGPKNQVVFDGEKKNSIRTYNDNQNNRQGFKIGWDIDQTRKEDLKIAGKVGQDQRNSANAYQGNAYQAEQKQDDDYLKQMYYQEMNRKQEQVGVQYKQGEHYYQDSLDQYNGKANGNYSNNNNQENNYHDYEHQQPSLLQQSNKYDHYQQPNDDEALYQKYKQGNNGNKQYSAKPPIQQYNPITGIAYGNQNSQNAYNGDTYNNYQGVTANQKTNPYEQQQQDDALSQFSQMQQHKVTSMKNRNSNIFNADLQETENINNTRQNSRVLNRKKELDDAQYKGYGQFYKNPIEQAPTQYKEQQFVNRNKIDNHIFPK</sequence>
<dbReference type="SMART" id="SM00368">
    <property type="entry name" value="LRR_RI"/>
    <property type="match status" value="6"/>
</dbReference>
<name>A0A8S1RJQ1_9CILI</name>
<dbReference type="GO" id="GO:0004672">
    <property type="term" value="F:protein kinase activity"/>
    <property type="evidence" value="ECO:0007669"/>
    <property type="project" value="InterPro"/>
</dbReference>
<dbReference type="Pfam" id="PF00069">
    <property type="entry name" value="Pkinase"/>
    <property type="match status" value="1"/>
</dbReference>
<dbReference type="EMBL" id="CAJJDN010000174">
    <property type="protein sequence ID" value="CAD8127214.1"/>
    <property type="molecule type" value="Genomic_DNA"/>
</dbReference>
<dbReference type="Pfam" id="PF13516">
    <property type="entry name" value="LRR_6"/>
    <property type="match status" value="1"/>
</dbReference>
<feature type="region of interest" description="Disordered" evidence="1">
    <location>
        <begin position="943"/>
        <end position="965"/>
    </location>
</feature>
<dbReference type="InterPro" id="IPR001611">
    <property type="entry name" value="Leu-rich_rpt"/>
</dbReference>
<proteinExistence type="predicted"/>
<feature type="domain" description="Protein kinase" evidence="2">
    <location>
        <begin position="5"/>
        <end position="292"/>
    </location>
</feature>
<dbReference type="SMART" id="SM00220">
    <property type="entry name" value="S_TKc"/>
    <property type="match status" value="1"/>
</dbReference>
<dbReference type="PROSITE" id="PS00108">
    <property type="entry name" value="PROTEIN_KINASE_ST"/>
    <property type="match status" value="1"/>
</dbReference>
<protein>
    <recommendedName>
        <fullName evidence="2">Protein kinase domain-containing protein</fullName>
    </recommendedName>
</protein>
<dbReference type="PANTHER" id="PTHR24362:SF309">
    <property type="entry name" value="PROTEIN KINASE DOMAIN-CONTAINING PROTEIN"/>
    <property type="match status" value="1"/>
</dbReference>
<evidence type="ECO:0000313" key="3">
    <source>
        <dbReference type="EMBL" id="CAD8127214.1"/>
    </source>
</evidence>